<gene>
    <name evidence="1" type="ORF">FNA67_08975</name>
</gene>
<protein>
    <submittedName>
        <fullName evidence="1">Exo-alpha-sialidase</fullName>
    </submittedName>
</protein>
<organism evidence="1 2">
    <name type="scientific">Paradevosia tibetensis</name>
    <dbReference type="NCBI Taxonomy" id="1447062"/>
    <lineage>
        <taxon>Bacteria</taxon>
        <taxon>Pseudomonadati</taxon>
        <taxon>Pseudomonadota</taxon>
        <taxon>Alphaproteobacteria</taxon>
        <taxon>Hyphomicrobiales</taxon>
        <taxon>Devosiaceae</taxon>
        <taxon>Paradevosia</taxon>
    </lineage>
</organism>
<dbReference type="Proteomes" id="UP000321062">
    <property type="component" value="Chromosome"/>
</dbReference>
<dbReference type="EMBL" id="CP041690">
    <property type="protein sequence ID" value="QEE20297.1"/>
    <property type="molecule type" value="Genomic_DNA"/>
</dbReference>
<dbReference type="SUPFAM" id="SSF50939">
    <property type="entry name" value="Sialidases"/>
    <property type="match status" value="1"/>
</dbReference>
<dbReference type="Gene3D" id="2.120.10.10">
    <property type="match status" value="1"/>
</dbReference>
<dbReference type="CDD" id="cd15482">
    <property type="entry name" value="Sialidase_non-viral"/>
    <property type="match status" value="1"/>
</dbReference>
<dbReference type="RefSeq" id="WP_147655804.1">
    <property type="nucleotide sequence ID" value="NZ_BMFM01000001.1"/>
</dbReference>
<dbReference type="InterPro" id="IPR036278">
    <property type="entry name" value="Sialidase_sf"/>
</dbReference>
<keyword evidence="2" id="KW-1185">Reference proteome</keyword>
<dbReference type="PANTHER" id="PTHR43752:SF2">
    <property type="entry name" value="BNR_ASP-BOX REPEAT FAMILY PROTEIN"/>
    <property type="match status" value="1"/>
</dbReference>
<evidence type="ECO:0000313" key="1">
    <source>
        <dbReference type="EMBL" id="QEE20297.1"/>
    </source>
</evidence>
<name>A0A5B9DM64_9HYPH</name>
<accession>A0A5B9DM64</accession>
<dbReference type="PANTHER" id="PTHR43752">
    <property type="entry name" value="BNR/ASP-BOX REPEAT FAMILY PROTEIN"/>
    <property type="match status" value="1"/>
</dbReference>
<proteinExistence type="predicted"/>
<dbReference type="OrthoDB" id="9764804at2"/>
<sequence length="359" mass="39037">MRLVDTLTIYANPNPLLVSRQAVFPGLVQMPDGDIVAVFSIGQAFDSADQRAVVSRSCDNGRTWSDPERLCSHECQPEESESYKPLLLADGRLVATGYTFIRPGPLVPIVDPETFEVLPMRNKVAFSHDGGRTWTNPAAFSVDGAQLELSGPCIQLSSGRLLGAAAPFHLSKTGHAGWIIASDDQGANWFKLSEFFRAENGAISPWECRLCETVAGEVGVIFWAYDNAGGTNLNNHIALSCDGGETFGPAVDTGIRGQASNLISLGPDRLLTIHAHREAPVGLVVRKLEVREGRVVIEQEFDLFADDRMGSDSADISRQFGSLKFGQPSLLRLLDGQILATCWRLENSQHVIKGYILAD</sequence>
<dbReference type="AlphaFoldDB" id="A0A5B9DM64"/>
<reference evidence="1 2" key="1">
    <citation type="journal article" date="2015" name="Int. J. Syst. Evol. Microbiol.">
        <title>Youhaiella tibetensis gen. nov., sp. nov., isolated from subsurface sediment.</title>
        <authorList>
            <person name="Wang Y.X."/>
            <person name="Huang F.Q."/>
            <person name="Nogi Y."/>
            <person name="Pang S.J."/>
            <person name="Wang P.K."/>
            <person name="Lv J."/>
        </authorList>
    </citation>
    <scope>NUCLEOTIDE SEQUENCE [LARGE SCALE GENOMIC DNA]</scope>
    <source>
        <strain evidence="2">fig4</strain>
    </source>
</reference>
<evidence type="ECO:0000313" key="2">
    <source>
        <dbReference type="Proteomes" id="UP000321062"/>
    </source>
</evidence>
<dbReference type="KEGG" id="yti:FNA67_08975"/>